<keyword evidence="6 10" id="KW-0472">Membrane</keyword>
<evidence type="ECO:0000256" key="4">
    <source>
        <dbReference type="ARBA" id="ARBA00022989"/>
    </source>
</evidence>
<dbReference type="InterPro" id="IPR015382">
    <property type="entry name" value="KCNMB2_ball_chain_dom"/>
</dbReference>
<evidence type="ECO:0000256" key="2">
    <source>
        <dbReference type="ARBA" id="ARBA00022448"/>
    </source>
</evidence>
<dbReference type="AlphaFoldDB" id="A0A0P7UYK9"/>
<feature type="region of interest" description="Disordered" evidence="9">
    <location>
        <begin position="191"/>
        <end position="216"/>
    </location>
</feature>
<evidence type="ECO:0000256" key="1">
    <source>
        <dbReference type="ARBA" id="ARBA00004141"/>
    </source>
</evidence>
<dbReference type="EMBL" id="JARO02000237">
    <property type="protein sequence ID" value="KPP79320.1"/>
    <property type="molecule type" value="Genomic_DNA"/>
</dbReference>
<dbReference type="PANTHER" id="PTHR10258:SF5">
    <property type="entry name" value="CALCIUM-ACTIVATED POTASSIUM CHANNEL SUBUNIT BETA-2"/>
    <property type="match status" value="1"/>
</dbReference>
<evidence type="ECO:0000256" key="10">
    <source>
        <dbReference type="SAM" id="Phobius"/>
    </source>
</evidence>
<sequence length="426" mass="47363">MRVRQVPCPQAPITHKWSIDTPALAKLRRILGTPRSARLLVDSPAANRFPPGYELVLTGCFQLRLQGGATNAEHAGGAAGTTSVPGVLNARPERHTRESVDHKKMSFRCWLVPGSDWWIPGPRPFCPRAAAPEFSICITSPNRPRAEPQAHPITQKHLCNNMAVSHSIGANYPPGTGELLSDHLCEWPTQRGPFKDVPSDRNQRGTGDHKREKWFDRTPDEHELMSLGGELTSRANQRKLKLSERTIYQKIREYDLLDKKKTVTALKAGEDRAILLGLTMILFSAMMYFVLGVTVMRSYSDSCGSDCRRASRYPCLQVFVSINASGRVARLSHNEETQETSSEAAVQAIVANVSERLTMRRQVPCHHDPGGGQEVVLLTRLYGRGNVMRSLLWPSCTLLGGALIILLVKLTQYLSALCEQISKVKR</sequence>
<accession>A0A0P7UYK9</accession>
<dbReference type="STRING" id="113540.ENSSFOP00015066369"/>
<dbReference type="Proteomes" id="UP000034805">
    <property type="component" value="Unassembled WGS sequence"/>
</dbReference>
<dbReference type="PANTHER" id="PTHR10258">
    <property type="entry name" value="CALCIUM-ACTIVATED POTASSIUM CHANNEL SUBUNIT BETA"/>
    <property type="match status" value="1"/>
</dbReference>
<keyword evidence="4 10" id="KW-1133">Transmembrane helix</keyword>
<evidence type="ECO:0000256" key="5">
    <source>
        <dbReference type="ARBA" id="ARBA00023065"/>
    </source>
</evidence>
<evidence type="ECO:0000259" key="11">
    <source>
        <dbReference type="Pfam" id="PF09303"/>
    </source>
</evidence>
<keyword evidence="5" id="KW-0406">Ion transport</keyword>
<organism evidence="12 13">
    <name type="scientific">Scleropages formosus</name>
    <name type="common">Asian bonytongue</name>
    <name type="synonym">Osteoglossum formosum</name>
    <dbReference type="NCBI Taxonomy" id="113540"/>
    <lineage>
        <taxon>Eukaryota</taxon>
        <taxon>Metazoa</taxon>
        <taxon>Chordata</taxon>
        <taxon>Craniata</taxon>
        <taxon>Vertebrata</taxon>
        <taxon>Euteleostomi</taxon>
        <taxon>Actinopterygii</taxon>
        <taxon>Neopterygii</taxon>
        <taxon>Teleostei</taxon>
        <taxon>Osteoglossocephala</taxon>
        <taxon>Osteoglossomorpha</taxon>
        <taxon>Osteoglossiformes</taxon>
        <taxon>Osteoglossidae</taxon>
        <taxon>Scleropages</taxon>
    </lineage>
</organism>
<evidence type="ECO:0000313" key="13">
    <source>
        <dbReference type="Proteomes" id="UP000034805"/>
    </source>
</evidence>
<keyword evidence="3 10" id="KW-0812">Transmembrane</keyword>
<dbReference type="GO" id="GO:0015269">
    <property type="term" value="F:calcium-activated potassium channel activity"/>
    <property type="evidence" value="ECO:0007669"/>
    <property type="project" value="InterPro"/>
</dbReference>
<feature type="compositionally biased region" description="Basic and acidic residues" evidence="9">
    <location>
        <begin position="193"/>
        <end position="216"/>
    </location>
</feature>
<evidence type="ECO:0000313" key="12">
    <source>
        <dbReference type="EMBL" id="KPP79320.1"/>
    </source>
</evidence>
<evidence type="ECO:0000256" key="7">
    <source>
        <dbReference type="ARBA" id="ARBA00023180"/>
    </source>
</evidence>
<gene>
    <name evidence="12" type="ORF">Z043_101106</name>
</gene>
<feature type="transmembrane region" description="Helical" evidence="10">
    <location>
        <begin position="273"/>
        <end position="291"/>
    </location>
</feature>
<comment type="subcellular location">
    <subcellularLocation>
        <location evidence="1">Membrane</location>
        <topology evidence="1">Multi-pass membrane protein</topology>
    </subcellularLocation>
</comment>
<comment type="caution">
    <text evidence="12">The sequence shown here is derived from an EMBL/GenBank/DDBJ whole genome shotgun (WGS) entry which is preliminary data.</text>
</comment>
<dbReference type="Gene3D" id="4.10.81.20">
    <property type="entry name" value="KCNMB2, ball/chain domain"/>
    <property type="match status" value="1"/>
</dbReference>
<dbReference type="Pfam" id="PF03185">
    <property type="entry name" value="CaKB"/>
    <property type="match status" value="1"/>
</dbReference>
<dbReference type="GO" id="GO:0008076">
    <property type="term" value="C:voltage-gated potassium channel complex"/>
    <property type="evidence" value="ECO:0007669"/>
    <property type="project" value="TreeGrafter"/>
</dbReference>
<feature type="transmembrane region" description="Helical" evidence="10">
    <location>
        <begin position="391"/>
        <end position="408"/>
    </location>
</feature>
<dbReference type="Pfam" id="PF09303">
    <property type="entry name" value="KcnmB2_inactiv"/>
    <property type="match status" value="1"/>
</dbReference>
<dbReference type="InterPro" id="IPR003930">
    <property type="entry name" value="K_chnl_Ca-activ_BK_bsu"/>
</dbReference>
<evidence type="ECO:0000256" key="8">
    <source>
        <dbReference type="ARBA" id="ARBA00023303"/>
    </source>
</evidence>
<keyword evidence="7" id="KW-0325">Glycoprotein</keyword>
<evidence type="ECO:0000256" key="6">
    <source>
        <dbReference type="ARBA" id="ARBA00023136"/>
    </source>
</evidence>
<reference evidence="12 13" key="1">
    <citation type="submission" date="2015-08" db="EMBL/GenBank/DDBJ databases">
        <title>The genome of the Asian arowana (Scleropages formosus).</title>
        <authorList>
            <person name="Tan M.H."/>
            <person name="Gan H.M."/>
            <person name="Croft L.J."/>
            <person name="Austin C.M."/>
        </authorList>
    </citation>
    <scope>NUCLEOTIDE SEQUENCE [LARGE SCALE GENOMIC DNA]</scope>
    <source>
        <strain evidence="12">Aro1</strain>
    </source>
</reference>
<evidence type="ECO:0000256" key="9">
    <source>
        <dbReference type="SAM" id="MobiDB-lite"/>
    </source>
</evidence>
<dbReference type="GO" id="GO:0015459">
    <property type="term" value="F:potassium channel regulator activity"/>
    <property type="evidence" value="ECO:0007669"/>
    <property type="project" value="TreeGrafter"/>
</dbReference>
<keyword evidence="8 12" id="KW-0407">Ion channel</keyword>
<evidence type="ECO:0000256" key="3">
    <source>
        <dbReference type="ARBA" id="ARBA00022692"/>
    </source>
</evidence>
<proteinExistence type="predicted"/>
<dbReference type="InterPro" id="IPR037096">
    <property type="entry name" value="KCNMB2_ball/chain_dom_sf"/>
</dbReference>
<feature type="domain" description="KCNMB2 ball/chain" evidence="11">
    <location>
        <begin position="243"/>
        <end position="258"/>
    </location>
</feature>
<protein>
    <submittedName>
        <fullName evidence="12">Calcium-activated potassium channel subunit beta-2-like</fullName>
    </submittedName>
</protein>
<name>A0A0P7UYK9_SCLFO</name>
<keyword evidence="2" id="KW-0813">Transport</keyword>
<dbReference type="GO" id="GO:0005513">
    <property type="term" value="P:detection of calcium ion"/>
    <property type="evidence" value="ECO:0007669"/>
    <property type="project" value="TreeGrafter"/>
</dbReference>